<dbReference type="RefSeq" id="XP_030646454.1">
    <property type="nucleotide sequence ID" value="XM_030790594.1"/>
</dbReference>
<dbReference type="GO" id="GO:0060271">
    <property type="term" value="P:cilium assembly"/>
    <property type="evidence" value="ECO:0007669"/>
    <property type="project" value="InterPro"/>
</dbReference>
<feature type="compositionally biased region" description="Basic and acidic residues" evidence="2">
    <location>
        <begin position="296"/>
        <end position="328"/>
    </location>
</feature>
<proteinExistence type="predicted"/>
<feature type="compositionally biased region" description="Basic and acidic residues" evidence="2">
    <location>
        <begin position="487"/>
        <end position="502"/>
    </location>
</feature>
<dbReference type="InParanoid" id="A0A6J2WP72"/>
<dbReference type="InterPro" id="IPR033561">
    <property type="entry name" value="FBF1"/>
</dbReference>
<feature type="compositionally biased region" description="Polar residues" evidence="2">
    <location>
        <begin position="436"/>
        <end position="454"/>
    </location>
</feature>
<accession>A0A6J2WP72</accession>
<feature type="compositionally biased region" description="Low complexity" evidence="2">
    <location>
        <begin position="557"/>
        <end position="569"/>
    </location>
</feature>
<feature type="coiled-coil region" evidence="1">
    <location>
        <begin position="1024"/>
        <end position="1065"/>
    </location>
</feature>
<feature type="coiled-coil region" evidence="1">
    <location>
        <begin position="658"/>
        <end position="817"/>
    </location>
</feature>
<reference evidence="5" key="1">
    <citation type="submission" date="2025-08" db="UniProtKB">
        <authorList>
            <consortium name="RefSeq"/>
        </authorList>
    </citation>
    <scope>IDENTIFICATION</scope>
</reference>
<name>A0A6J2WP72_CHACN</name>
<evidence type="ECO:0000256" key="2">
    <source>
        <dbReference type="SAM" id="MobiDB-lite"/>
    </source>
</evidence>
<dbReference type="OrthoDB" id="8195456at2759"/>
<dbReference type="AlphaFoldDB" id="A0A6J2WP72"/>
<dbReference type="InterPro" id="IPR049390">
    <property type="entry name" value="FBF1_C"/>
</dbReference>
<evidence type="ECO:0000259" key="3">
    <source>
        <dbReference type="Pfam" id="PF21007"/>
    </source>
</evidence>
<protein>
    <submittedName>
        <fullName evidence="5">Fas-binding factor 1 homolog</fullName>
    </submittedName>
</protein>
<feature type="region of interest" description="Disordered" evidence="2">
    <location>
        <begin position="119"/>
        <end position="178"/>
    </location>
</feature>
<dbReference type="Proteomes" id="UP000504632">
    <property type="component" value="Chromosome 13"/>
</dbReference>
<evidence type="ECO:0000313" key="4">
    <source>
        <dbReference type="Proteomes" id="UP000504632"/>
    </source>
</evidence>
<feature type="coiled-coil region" evidence="1">
    <location>
        <begin position="864"/>
        <end position="941"/>
    </location>
</feature>
<dbReference type="GO" id="GO:0097539">
    <property type="term" value="C:ciliary transition fiber"/>
    <property type="evidence" value="ECO:0007669"/>
    <property type="project" value="InterPro"/>
</dbReference>
<feature type="compositionally biased region" description="Basic and acidic residues" evidence="2">
    <location>
        <begin position="200"/>
        <end position="215"/>
    </location>
</feature>
<dbReference type="GO" id="GO:0005814">
    <property type="term" value="C:centriole"/>
    <property type="evidence" value="ECO:0007669"/>
    <property type="project" value="TreeGrafter"/>
</dbReference>
<evidence type="ECO:0000256" key="1">
    <source>
        <dbReference type="SAM" id="Coils"/>
    </source>
</evidence>
<feature type="compositionally biased region" description="Polar residues" evidence="2">
    <location>
        <begin position="367"/>
        <end position="376"/>
    </location>
</feature>
<dbReference type="Pfam" id="PF21007">
    <property type="entry name" value="FBF1"/>
    <property type="match status" value="1"/>
</dbReference>
<organism evidence="4 5">
    <name type="scientific">Chanos chanos</name>
    <name type="common">Milkfish</name>
    <name type="synonym">Mugil chanos</name>
    <dbReference type="NCBI Taxonomy" id="29144"/>
    <lineage>
        <taxon>Eukaryota</taxon>
        <taxon>Metazoa</taxon>
        <taxon>Chordata</taxon>
        <taxon>Craniata</taxon>
        <taxon>Vertebrata</taxon>
        <taxon>Euteleostomi</taxon>
        <taxon>Actinopterygii</taxon>
        <taxon>Neopterygii</taxon>
        <taxon>Teleostei</taxon>
        <taxon>Ostariophysi</taxon>
        <taxon>Gonorynchiformes</taxon>
        <taxon>Chanidae</taxon>
        <taxon>Chanos</taxon>
    </lineage>
</organism>
<dbReference type="CTD" id="85302"/>
<sequence>MDFWIVFSVVTKGDADALMRFSQPVALIYRTSKQRKGLKGSIDDVLGDLLGDDDFPVKARSPAGEPRRTPGVLTSRSGQKSLLDDDFFNKLAEEAENEDGASDVSEADPAALLESMKDMDDMDADLFGSKKKPSSAPAQSKSSKPEPAKSGDKLKSGEIEEPVAMEKKPSSAPSSTVRGYKKFSFMDNLDDSLDDLLDNLEPKKEQHLPKAKQEKPVLPVQSPSSTPVTPKKGETTLKKRDELTFDDDDDIMFALGDGDVPQGKGTGLSQKKESEAPQRARTRLDEILSRGTSPRLLERPPTGEKKDPQHSEKPQEKYQEKQQEKQQDKNSAGRVDPLQGLDDLTFGSYQPTLSSTPEGRQSRRQSVRFSTEDVSGSSPERKPKPSTPSTPRTSRPASDWLGLKHDEDEEEEDQKPKVTEAPVAAAESPQRPPSGSHGTSSSKPAETVTPSPKTSLPKAIRSREEEKEEDDWLAGALSRKRVQSASRSEEKQSRHQDRRDETDLNSSFSIDPVVPKQTSRKQDSATHPSPARGNQTMPAGSAKPVPNSQEWARATGPSTSPLPHLPSHQSQAIPVHQTGSAGWAPQMDVPPSNPAQLWHMPSAVWCRYPEVSQQRPADVPSAASQPQIPLSADSLQQLLLQQQLAQAQLWGLGGIVDINALQRQKRELEQQAEDLSLQARIIQLEGQVRTLQLERDQNQMLLDSLQQRHKQDTEFLENTHRARVKLLEDSAGQREARAQQEIEVLEERLAAVMRIAEQERAELQAQHQRRLAQCQQDRDREVERLRDLQRKSILEMKRDYEDQIQRLKKLKEEEIDAVTSATSQTRSLTVVIEQMEQFSRQLGDLSSRVESTHEHTAHGLEQGARQRDEQLRVLQERLSQQQRAMAEERTRLNEVIAKMDTQLTEQQRQLEKERWRVTAEQAKAESALRALEEERRTMTQHFTMEREELERAKSALLEEQQSVMQHCADERRKLAVEWSQFHAQDKLRQERAEREASRAMERDAHREGSIISMAQDQVELKLRAGELKQREEAAAREREALERLREELEREKERLSGMALHLKTRAEEVESFSKLAAERYEEGERAVREARQVEAEHQARLRTIHKQTELLRQQEQSLHQERIRMTDHRRDMERLRQSLPVNIAPLNPGPFLPDFTPTLSNTQLAAPASAPQANPVSPELQATLTLLRHTAEKDHDFLQDEQFFLETLKKASYNSAFHTA</sequence>
<evidence type="ECO:0000313" key="5">
    <source>
        <dbReference type="RefSeq" id="XP_030646454.1"/>
    </source>
</evidence>
<feature type="region of interest" description="Disordered" evidence="2">
    <location>
        <begin position="192"/>
        <end position="569"/>
    </location>
</feature>
<gene>
    <name evidence="5" type="primary">fbf1</name>
</gene>
<feature type="domain" description="Fas-binding factor 1 C-terminal" evidence="3">
    <location>
        <begin position="691"/>
        <end position="1210"/>
    </location>
</feature>
<feature type="region of interest" description="Disordered" evidence="2">
    <location>
        <begin position="55"/>
        <end position="78"/>
    </location>
</feature>
<feature type="compositionally biased region" description="Polar residues" evidence="2">
    <location>
        <begin position="347"/>
        <end position="359"/>
    </location>
</feature>
<keyword evidence="4" id="KW-1185">Reference proteome</keyword>
<feature type="compositionally biased region" description="Basic and acidic residues" evidence="2">
    <location>
        <begin position="270"/>
        <end position="288"/>
    </location>
</feature>
<dbReference type="PANTHER" id="PTHR33689:SF1">
    <property type="entry name" value="FAS-BINDING FACTOR 1"/>
    <property type="match status" value="1"/>
</dbReference>
<dbReference type="GO" id="GO:0036064">
    <property type="term" value="C:ciliary basal body"/>
    <property type="evidence" value="ECO:0007669"/>
    <property type="project" value="TreeGrafter"/>
</dbReference>
<dbReference type="GO" id="GO:0090162">
    <property type="term" value="P:establishment of epithelial cell polarity"/>
    <property type="evidence" value="ECO:0007669"/>
    <property type="project" value="InterPro"/>
</dbReference>
<feature type="compositionally biased region" description="Low complexity" evidence="2">
    <location>
        <begin position="387"/>
        <end position="398"/>
    </location>
</feature>
<dbReference type="GeneID" id="115826711"/>
<feature type="compositionally biased region" description="Low complexity" evidence="2">
    <location>
        <begin position="216"/>
        <end position="230"/>
    </location>
</feature>
<dbReference type="PANTHER" id="PTHR33689">
    <property type="entry name" value="FAS-BINDING FACTOR 1"/>
    <property type="match status" value="1"/>
</dbReference>
<keyword evidence="1" id="KW-0175">Coiled coil</keyword>
<feature type="compositionally biased region" description="Basic and acidic residues" evidence="2">
    <location>
        <begin position="231"/>
        <end position="243"/>
    </location>
</feature>
<feature type="compositionally biased region" description="Basic and acidic residues" evidence="2">
    <location>
        <begin position="143"/>
        <end position="169"/>
    </location>
</feature>